<keyword evidence="9" id="KW-0414">Isoprene biosynthesis</keyword>
<dbReference type="SUPFAM" id="SSF55060">
    <property type="entry name" value="GHMP Kinase, C-terminal domain"/>
    <property type="match status" value="1"/>
</dbReference>
<dbReference type="EC" id="2.7.1.148" evidence="2 9"/>
<comment type="pathway">
    <text evidence="9">Isoprenoid biosynthesis; isopentenyl diphosphate biosynthesis via DXP pathway; isopentenyl diphosphate from 1-deoxy-D-xylulose 5-phosphate: step 3/6.</text>
</comment>
<feature type="active site" evidence="9">
    <location>
        <position position="148"/>
    </location>
</feature>
<keyword evidence="13" id="KW-1185">Reference proteome</keyword>
<keyword evidence="7 9" id="KW-0067">ATP-binding</keyword>
<keyword evidence="5 9" id="KW-0547">Nucleotide-binding</keyword>
<dbReference type="SUPFAM" id="SSF54211">
    <property type="entry name" value="Ribosomal protein S5 domain 2-like"/>
    <property type="match status" value="1"/>
</dbReference>
<dbReference type="GO" id="GO:0005524">
    <property type="term" value="F:ATP binding"/>
    <property type="evidence" value="ECO:0007669"/>
    <property type="project" value="UniProtKB-UniRule"/>
</dbReference>
<evidence type="ECO:0000256" key="9">
    <source>
        <dbReference type="HAMAP-Rule" id="MF_00061"/>
    </source>
</evidence>
<dbReference type="InterPro" id="IPR014721">
    <property type="entry name" value="Ribsml_uS5_D2-typ_fold_subgr"/>
</dbReference>
<feature type="domain" description="GHMP kinase N-terminal" evidence="10">
    <location>
        <begin position="75"/>
        <end position="156"/>
    </location>
</feature>
<proteinExistence type="inferred from homology"/>
<dbReference type="NCBIfam" id="TIGR00154">
    <property type="entry name" value="ispE"/>
    <property type="match status" value="1"/>
</dbReference>
<gene>
    <name evidence="9" type="primary">ispE</name>
    <name evidence="12" type="ORF">BJZ21_003391</name>
</gene>
<dbReference type="AlphaFoldDB" id="A0A7Y9E8Y4"/>
<dbReference type="NCBIfam" id="NF002870">
    <property type="entry name" value="PRK03188.1"/>
    <property type="match status" value="1"/>
</dbReference>
<evidence type="ECO:0000256" key="1">
    <source>
        <dbReference type="ARBA" id="ARBA00009684"/>
    </source>
</evidence>
<dbReference type="GO" id="GO:0019288">
    <property type="term" value="P:isopentenyl diphosphate biosynthetic process, methylerythritol 4-phosphate pathway"/>
    <property type="evidence" value="ECO:0007669"/>
    <property type="project" value="UniProtKB-UniRule"/>
</dbReference>
<evidence type="ECO:0000313" key="13">
    <source>
        <dbReference type="Proteomes" id="UP000535511"/>
    </source>
</evidence>
<evidence type="ECO:0000259" key="11">
    <source>
        <dbReference type="Pfam" id="PF08544"/>
    </source>
</evidence>
<evidence type="ECO:0000256" key="2">
    <source>
        <dbReference type="ARBA" id="ARBA00012052"/>
    </source>
</evidence>
<dbReference type="InterPro" id="IPR004424">
    <property type="entry name" value="IspE"/>
</dbReference>
<keyword evidence="4 9" id="KW-0808">Transferase</keyword>
<dbReference type="InterPro" id="IPR006204">
    <property type="entry name" value="GHMP_kinase_N_dom"/>
</dbReference>
<dbReference type="HAMAP" id="MF_00061">
    <property type="entry name" value="IspE"/>
    <property type="match status" value="1"/>
</dbReference>
<dbReference type="UniPathway" id="UPA00056">
    <property type="reaction ID" value="UER00094"/>
</dbReference>
<dbReference type="Proteomes" id="UP000535511">
    <property type="component" value="Unassembled WGS sequence"/>
</dbReference>
<dbReference type="Pfam" id="PF00288">
    <property type="entry name" value="GHMP_kinases_N"/>
    <property type="match status" value="1"/>
</dbReference>
<dbReference type="GO" id="GO:0016114">
    <property type="term" value="P:terpenoid biosynthetic process"/>
    <property type="evidence" value="ECO:0007669"/>
    <property type="project" value="UniProtKB-UniRule"/>
</dbReference>
<dbReference type="RefSeq" id="WP_179664842.1">
    <property type="nucleotide sequence ID" value="NZ_JACCBG010000001.1"/>
</dbReference>
<reference evidence="12 13" key="1">
    <citation type="submission" date="2020-07" db="EMBL/GenBank/DDBJ databases">
        <title>Sequencing the genomes of 1000 actinobacteria strains.</title>
        <authorList>
            <person name="Klenk H.-P."/>
        </authorList>
    </citation>
    <scope>NUCLEOTIDE SEQUENCE [LARGE SCALE GENOMIC DNA]</scope>
    <source>
        <strain evidence="12 13">DSM 21350</strain>
    </source>
</reference>
<evidence type="ECO:0000313" key="12">
    <source>
        <dbReference type="EMBL" id="NYD43308.1"/>
    </source>
</evidence>
<comment type="catalytic activity">
    <reaction evidence="9">
        <text>4-CDP-2-C-methyl-D-erythritol + ATP = 4-CDP-2-C-methyl-D-erythritol 2-phosphate + ADP + H(+)</text>
        <dbReference type="Rhea" id="RHEA:18437"/>
        <dbReference type="ChEBI" id="CHEBI:15378"/>
        <dbReference type="ChEBI" id="CHEBI:30616"/>
        <dbReference type="ChEBI" id="CHEBI:57823"/>
        <dbReference type="ChEBI" id="CHEBI:57919"/>
        <dbReference type="ChEBI" id="CHEBI:456216"/>
        <dbReference type="EC" id="2.7.1.148"/>
    </reaction>
</comment>
<dbReference type="InterPro" id="IPR020568">
    <property type="entry name" value="Ribosomal_Su5_D2-typ_SF"/>
</dbReference>
<evidence type="ECO:0000256" key="3">
    <source>
        <dbReference type="ARBA" id="ARBA00017473"/>
    </source>
</evidence>
<dbReference type="GO" id="GO:0050515">
    <property type="term" value="F:4-(cytidine 5'-diphospho)-2-C-methyl-D-erythritol kinase activity"/>
    <property type="evidence" value="ECO:0007669"/>
    <property type="project" value="UniProtKB-UniRule"/>
</dbReference>
<evidence type="ECO:0000256" key="8">
    <source>
        <dbReference type="ARBA" id="ARBA00032554"/>
    </source>
</evidence>
<feature type="binding site" evidence="9">
    <location>
        <begin position="106"/>
        <end position="116"/>
    </location>
    <ligand>
        <name>ATP</name>
        <dbReference type="ChEBI" id="CHEBI:30616"/>
    </ligand>
</feature>
<dbReference type="PIRSF" id="PIRSF010376">
    <property type="entry name" value="IspE"/>
    <property type="match status" value="1"/>
</dbReference>
<dbReference type="EMBL" id="JACCBG010000001">
    <property type="protein sequence ID" value="NYD43308.1"/>
    <property type="molecule type" value="Genomic_DNA"/>
</dbReference>
<evidence type="ECO:0000256" key="5">
    <source>
        <dbReference type="ARBA" id="ARBA00022741"/>
    </source>
</evidence>
<feature type="active site" evidence="9">
    <location>
        <position position="15"/>
    </location>
</feature>
<dbReference type="PANTHER" id="PTHR43527:SF2">
    <property type="entry name" value="4-DIPHOSPHOCYTIDYL-2-C-METHYL-D-ERYTHRITOL KINASE, CHLOROPLASTIC"/>
    <property type="match status" value="1"/>
</dbReference>
<comment type="similarity">
    <text evidence="1 9">Belongs to the GHMP kinase family. IspE subfamily.</text>
</comment>
<comment type="caution">
    <text evidence="12">The sequence shown here is derived from an EMBL/GenBank/DDBJ whole genome shotgun (WGS) entry which is preliminary data.</text>
</comment>
<comment type="function">
    <text evidence="9">Catalyzes the phosphorylation of the position 2 hydroxy group of 4-diphosphocytidyl-2C-methyl-D-erythritol.</text>
</comment>
<protein>
    <recommendedName>
        <fullName evidence="3 9">4-diphosphocytidyl-2-C-methyl-D-erythritol kinase</fullName>
        <shortName evidence="9">CMK</shortName>
        <ecNumber evidence="2 9">2.7.1.148</ecNumber>
    </recommendedName>
    <alternativeName>
        <fullName evidence="8 9">4-(cytidine-5'-diphospho)-2-C-methyl-D-erythritol kinase</fullName>
    </alternativeName>
</protein>
<evidence type="ECO:0000256" key="6">
    <source>
        <dbReference type="ARBA" id="ARBA00022777"/>
    </source>
</evidence>
<dbReference type="Gene3D" id="3.30.230.10">
    <property type="match status" value="1"/>
</dbReference>
<keyword evidence="6 9" id="KW-0418">Kinase</keyword>
<dbReference type="InterPro" id="IPR036554">
    <property type="entry name" value="GHMP_kinase_C_sf"/>
</dbReference>
<accession>A0A7Y9E8Y4</accession>
<dbReference type="Pfam" id="PF08544">
    <property type="entry name" value="GHMP_kinases_C"/>
    <property type="match status" value="1"/>
</dbReference>
<sequence>MSRRNTGLTVRAPAKINLHLGVGGVRPDGMHPLLTVYQAVSLYDDLAAAPAEAWRLGLTVDDHVAAHEVPLAGDNIVDRAADLLAAHHGLARADHGAAVHITKAIPVAGGMAGGSADAAAALVALDRLWGLETCDDDLLAIAAELGSDVPFALLGGTAVGTGRGEIVTPVADHGSWWWVLALSARGMSTPAVYRHFDELHPDASPEPPPADALLAALDSGDPARLAATLHNDLQAPAFDLRPDLADRIARGEAEGALRGLVSGSGPTCVFLCGSGEHARAVAAALRVPDPATGAEPVVLVAHGPVAGAHVVEGLAAHG</sequence>
<dbReference type="Gene3D" id="3.30.70.890">
    <property type="entry name" value="GHMP kinase, C-terminal domain"/>
    <property type="match status" value="1"/>
</dbReference>
<evidence type="ECO:0000256" key="7">
    <source>
        <dbReference type="ARBA" id="ARBA00022840"/>
    </source>
</evidence>
<dbReference type="InterPro" id="IPR013750">
    <property type="entry name" value="GHMP_kinase_C_dom"/>
</dbReference>
<evidence type="ECO:0000256" key="4">
    <source>
        <dbReference type="ARBA" id="ARBA00022679"/>
    </source>
</evidence>
<dbReference type="PANTHER" id="PTHR43527">
    <property type="entry name" value="4-DIPHOSPHOCYTIDYL-2-C-METHYL-D-ERYTHRITOL KINASE, CHLOROPLASTIC"/>
    <property type="match status" value="1"/>
</dbReference>
<feature type="domain" description="GHMP kinase C-terminal" evidence="11">
    <location>
        <begin position="214"/>
        <end position="286"/>
    </location>
</feature>
<name>A0A7Y9E8Y4_9ACTN</name>
<organism evidence="12 13">
    <name type="scientific">Nocardioides panaciterrulae</name>
    <dbReference type="NCBI Taxonomy" id="661492"/>
    <lineage>
        <taxon>Bacteria</taxon>
        <taxon>Bacillati</taxon>
        <taxon>Actinomycetota</taxon>
        <taxon>Actinomycetes</taxon>
        <taxon>Propionibacteriales</taxon>
        <taxon>Nocardioidaceae</taxon>
        <taxon>Nocardioides</taxon>
    </lineage>
</organism>
<evidence type="ECO:0000259" key="10">
    <source>
        <dbReference type="Pfam" id="PF00288"/>
    </source>
</evidence>